<dbReference type="GO" id="GO:0016682">
    <property type="term" value="F:oxidoreductase activity, acting on diphenols and related substances as donors, oxygen as acceptor"/>
    <property type="evidence" value="ECO:0007669"/>
    <property type="project" value="InterPro"/>
</dbReference>
<dbReference type="Pfam" id="PF00116">
    <property type="entry name" value="COX2"/>
    <property type="match status" value="1"/>
</dbReference>
<keyword evidence="6 15" id="KW-0679">Respiratory chain</keyword>
<sequence>MKLSKLSGIVLTMLIGSLFLSGCDAALLNPKGHIGQEERTLILTALGLMLIVVIPVIIMAVLFSLKYREGSNAKYSPKWAHSNKLEAVVWGIPILIILILGTITWKTTHSLDPYRPLESDKKPVVIEVISLDWKWLFIYPEQGIATVNEIAFPKDTPVEFRITSNTVMNSFFIPQLGSQIYAMAGMQTKLHLVADTAGEYKGISSSYSGAGFSGMKFTAIATPDEASFNQWVDKVKQSPNTLNDMASFNKLAAPSQFHKVEYFSSANPSLYGNVIAKFANHNMPAALQASAASSAE</sequence>
<gene>
    <name evidence="19" type="ORF">SASC598J21_019170</name>
</gene>
<dbReference type="InterPro" id="IPR036257">
    <property type="entry name" value="Cyt_c_oxidase_su2_TM_sf"/>
</dbReference>
<dbReference type="Gene3D" id="1.10.287.90">
    <property type="match status" value="1"/>
</dbReference>
<keyword evidence="11 15" id="KW-0560">Oxidoreductase</keyword>
<dbReference type="InterPro" id="IPR006333">
    <property type="entry name" value="Cyt_o_ubiquinol_oxidase_su2"/>
</dbReference>
<feature type="transmembrane region" description="Helical" evidence="16">
    <location>
        <begin position="85"/>
        <end position="105"/>
    </location>
</feature>
<dbReference type="InterPro" id="IPR010514">
    <property type="entry name" value="COX_ARM"/>
</dbReference>
<evidence type="ECO:0000256" key="7">
    <source>
        <dbReference type="ARBA" id="ARBA00022692"/>
    </source>
</evidence>
<keyword evidence="14" id="KW-0449">Lipoprotein</keyword>
<dbReference type="GO" id="GO:0004129">
    <property type="term" value="F:cytochrome-c oxidase activity"/>
    <property type="evidence" value="ECO:0007669"/>
    <property type="project" value="UniProtKB-UniRule"/>
</dbReference>
<evidence type="ECO:0000256" key="16">
    <source>
        <dbReference type="SAM" id="Phobius"/>
    </source>
</evidence>
<evidence type="ECO:0000256" key="15">
    <source>
        <dbReference type="PIRNR" id="PIRNR000292"/>
    </source>
</evidence>
<comment type="subcellular location">
    <subcellularLocation>
        <location evidence="2">Cell membrane</location>
        <topology evidence="2">Multi-pass membrane protein</topology>
    </subcellularLocation>
    <subcellularLocation>
        <location evidence="1">Cell outer membrane</location>
        <topology evidence="1">Lipid-anchor</topology>
    </subcellularLocation>
</comment>
<evidence type="ECO:0000256" key="11">
    <source>
        <dbReference type="ARBA" id="ARBA00023002"/>
    </source>
</evidence>
<dbReference type="PANTHER" id="PTHR22888">
    <property type="entry name" value="CYTOCHROME C OXIDASE, SUBUNIT II"/>
    <property type="match status" value="1"/>
</dbReference>
<dbReference type="SUPFAM" id="SSF49503">
    <property type="entry name" value="Cupredoxins"/>
    <property type="match status" value="1"/>
</dbReference>
<name>A0A074V5E1_9NEIS</name>
<dbReference type="CDD" id="cd04212">
    <property type="entry name" value="CuRO_UO_II"/>
    <property type="match status" value="1"/>
</dbReference>
<evidence type="ECO:0000256" key="3">
    <source>
        <dbReference type="ARBA" id="ARBA00007866"/>
    </source>
</evidence>
<evidence type="ECO:0000256" key="4">
    <source>
        <dbReference type="ARBA" id="ARBA00022448"/>
    </source>
</evidence>
<dbReference type="SUPFAM" id="SSF81464">
    <property type="entry name" value="Cytochrome c oxidase subunit II-like, transmembrane region"/>
    <property type="match status" value="1"/>
</dbReference>
<dbReference type="Pfam" id="PF06481">
    <property type="entry name" value="COX_ARM"/>
    <property type="match status" value="1"/>
</dbReference>
<keyword evidence="7 16" id="KW-0812">Transmembrane</keyword>
<dbReference type="PROSITE" id="PS50999">
    <property type="entry name" value="COX2_TM"/>
    <property type="match status" value="1"/>
</dbReference>
<dbReference type="GO" id="GO:0042773">
    <property type="term" value="P:ATP synthesis coupled electron transport"/>
    <property type="evidence" value="ECO:0007669"/>
    <property type="project" value="TreeGrafter"/>
</dbReference>
<dbReference type="GO" id="GO:0009279">
    <property type="term" value="C:cell outer membrane"/>
    <property type="evidence" value="ECO:0007669"/>
    <property type="project" value="UniProtKB-SubCell"/>
</dbReference>
<reference evidence="19 20" key="1">
    <citation type="journal article" date="2014" name="PLoS Genet.">
        <title>Hidden diversity in honey bee gut symbionts detected by single-cell genomics.</title>
        <authorList>
            <person name="Engel P."/>
            <person name="Stepanauskas R."/>
            <person name="Moran N."/>
        </authorList>
    </citation>
    <scope>NUCLEOTIDE SEQUENCE [LARGE SCALE GENOMIC DNA]</scope>
    <source>
        <strain evidence="19 20">SCGC AB-598-J21</strain>
    </source>
</reference>
<proteinExistence type="inferred from homology"/>
<evidence type="ECO:0000256" key="10">
    <source>
        <dbReference type="ARBA" id="ARBA00022989"/>
    </source>
</evidence>
<comment type="caution">
    <text evidence="19">The sequence shown here is derived from an EMBL/GenBank/DDBJ whole genome shotgun (WGS) entry which is preliminary data.</text>
</comment>
<evidence type="ECO:0000256" key="2">
    <source>
        <dbReference type="ARBA" id="ARBA00004651"/>
    </source>
</evidence>
<dbReference type="InterPro" id="IPR008972">
    <property type="entry name" value="Cupredoxin"/>
</dbReference>
<evidence type="ECO:0000256" key="8">
    <source>
        <dbReference type="ARBA" id="ARBA00022729"/>
    </source>
</evidence>
<keyword evidence="10 16" id="KW-1133">Transmembrane helix</keyword>
<organism evidence="19 20">
    <name type="scientific">Snodgrassella alvi SCGC AB-598-J21</name>
    <dbReference type="NCBI Taxonomy" id="1385367"/>
    <lineage>
        <taxon>Bacteria</taxon>
        <taxon>Pseudomonadati</taxon>
        <taxon>Pseudomonadota</taxon>
        <taxon>Betaproteobacteria</taxon>
        <taxon>Neisseriales</taxon>
        <taxon>Neisseriaceae</taxon>
        <taxon>Snodgrassella</taxon>
    </lineage>
</organism>
<evidence type="ECO:0000259" key="18">
    <source>
        <dbReference type="PROSITE" id="PS50999"/>
    </source>
</evidence>
<evidence type="ECO:0000259" key="17">
    <source>
        <dbReference type="PROSITE" id="PS50857"/>
    </source>
</evidence>
<feature type="domain" description="Cytochrome oxidase subunit II transmembrane region profile" evidence="18">
    <location>
        <begin position="19"/>
        <end position="115"/>
    </location>
</feature>
<evidence type="ECO:0000256" key="14">
    <source>
        <dbReference type="ARBA" id="ARBA00023288"/>
    </source>
</evidence>
<dbReference type="PROSITE" id="PS50857">
    <property type="entry name" value="COX2_CUA"/>
    <property type="match status" value="1"/>
</dbReference>
<keyword evidence="5 15" id="KW-1003">Cell membrane</keyword>
<dbReference type="PIRSF" id="PIRSF000292">
    <property type="entry name" value="Ubi_od_II"/>
    <property type="match status" value="1"/>
</dbReference>
<dbReference type="GO" id="GO:0009486">
    <property type="term" value="F:cytochrome bo3 ubiquinol oxidase activity"/>
    <property type="evidence" value="ECO:0007669"/>
    <property type="project" value="InterPro"/>
</dbReference>
<evidence type="ECO:0000313" key="19">
    <source>
        <dbReference type="EMBL" id="KEQ00376.1"/>
    </source>
</evidence>
<dbReference type="InterPro" id="IPR045187">
    <property type="entry name" value="CcO_II"/>
</dbReference>
<keyword evidence="9 15" id="KW-0249">Electron transport</keyword>
<dbReference type="InterPro" id="IPR002429">
    <property type="entry name" value="CcO_II-like_C"/>
</dbReference>
<accession>A0A074V5E1</accession>
<evidence type="ECO:0000256" key="9">
    <source>
        <dbReference type="ARBA" id="ARBA00022982"/>
    </source>
</evidence>
<evidence type="ECO:0000313" key="20">
    <source>
        <dbReference type="Proteomes" id="UP000027644"/>
    </source>
</evidence>
<dbReference type="EMBL" id="AVQL01000452">
    <property type="protein sequence ID" value="KEQ00376.1"/>
    <property type="molecule type" value="Genomic_DNA"/>
</dbReference>
<comment type="similarity">
    <text evidence="3 15">Belongs to the cytochrome c oxidase subunit 2 family.</text>
</comment>
<dbReference type="GO" id="GO:0005507">
    <property type="term" value="F:copper ion binding"/>
    <property type="evidence" value="ECO:0007669"/>
    <property type="project" value="InterPro"/>
</dbReference>
<dbReference type="PROSITE" id="PS51257">
    <property type="entry name" value="PROKAR_LIPOPROTEIN"/>
    <property type="match status" value="1"/>
</dbReference>
<dbReference type="FunFam" id="2.60.40.420:FF:000008">
    <property type="entry name" value="Ubiquinol oxidase subunit 2"/>
    <property type="match status" value="1"/>
</dbReference>
<keyword evidence="12 15" id="KW-0472">Membrane</keyword>
<feature type="domain" description="Cytochrome oxidase subunit II copper A binding" evidence="17">
    <location>
        <begin position="121"/>
        <end position="234"/>
    </location>
</feature>
<dbReference type="Gene3D" id="2.60.40.420">
    <property type="entry name" value="Cupredoxins - blue copper proteins"/>
    <property type="match status" value="1"/>
</dbReference>
<evidence type="ECO:0000256" key="6">
    <source>
        <dbReference type="ARBA" id="ARBA00022660"/>
    </source>
</evidence>
<feature type="transmembrane region" description="Helical" evidence="16">
    <location>
        <begin position="41"/>
        <end position="65"/>
    </location>
</feature>
<dbReference type="PANTHER" id="PTHR22888:SF18">
    <property type="entry name" value="CYTOCHROME BO(3) UBIQUINOL OXIDASE SUBUNIT 2"/>
    <property type="match status" value="1"/>
</dbReference>
<keyword evidence="8" id="KW-0732">Signal</keyword>
<evidence type="ECO:0000256" key="12">
    <source>
        <dbReference type="ARBA" id="ARBA00023136"/>
    </source>
</evidence>
<dbReference type="InterPro" id="IPR034227">
    <property type="entry name" value="CuRO_UO_II"/>
</dbReference>
<evidence type="ECO:0000256" key="5">
    <source>
        <dbReference type="ARBA" id="ARBA00022475"/>
    </source>
</evidence>
<dbReference type="InterPro" id="IPR011759">
    <property type="entry name" value="Cyt_c_oxidase_su2_TM_dom"/>
</dbReference>
<dbReference type="AlphaFoldDB" id="A0A074V5E1"/>
<keyword evidence="4 15" id="KW-0813">Transport</keyword>
<evidence type="ECO:0000256" key="1">
    <source>
        <dbReference type="ARBA" id="ARBA00004459"/>
    </source>
</evidence>
<keyword evidence="13" id="KW-0564">Palmitate</keyword>
<dbReference type="GO" id="GO:0005886">
    <property type="term" value="C:plasma membrane"/>
    <property type="evidence" value="ECO:0007669"/>
    <property type="project" value="UniProtKB-SubCell"/>
</dbReference>
<protein>
    <recommendedName>
        <fullName evidence="15">Ubiquinol oxidase subunit 2</fullName>
    </recommendedName>
</protein>
<evidence type="ECO:0000256" key="13">
    <source>
        <dbReference type="ARBA" id="ARBA00023139"/>
    </source>
</evidence>
<dbReference type="Proteomes" id="UP000027644">
    <property type="component" value="Unassembled WGS sequence"/>
</dbReference>
<dbReference type="NCBIfam" id="TIGR01433">
    <property type="entry name" value="CyoA"/>
    <property type="match status" value="1"/>
</dbReference>